<feature type="compositionally biased region" description="Basic and acidic residues" evidence="1">
    <location>
        <begin position="31"/>
        <end position="43"/>
    </location>
</feature>
<feature type="compositionally biased region" description="Basic and acidic residues" evidence="1">
    <location>
        <begin position="1"/>
        <end position="19"/>
    </location>
</feature>
<accession>A0A1L8SUE1</accession>
<feature type="compositionally biased region" description="Basic and acidic residues" evidence="1">
    <location>
        <begin position="52"/>
        <end position="65"/>
    </location>
</feature>
<evidence type="ECO:0000313" key="3">
    <source>
        <dbReference type="Proteomes" id="UP000183700"/>
    </source>
</evidence>
<evidence type="ECO:0000256" key="1">
    <source>
        <dbReference type="SAM" id="MobiDB-lite"/>
    </source>
</evidence>
<dbReference type="AlphaFoldDB" id="A0A1L8SUE1"/>
<reference evidence="2 3" key="1">
    <citation type="submission" date="2014-12" db="EMBL/GenBank/DDBJ databases">
        <title>Draft genome sequences of 29 type strains of Enterococci.</title>
        <authorList>
            <person name="Zhong Z."/>
            <person name="Sun Z."/>
            <person name="Liu W."/>
            <person name="Zhang W."/>
            <person name="Zhang H."/>
        </authorList>
    </citation>
    <scope>NUCLEOTIDE SEQUENCE [LARGE SCALE GENOMIC DNA]</scope>
    <source>
        <strain evidence="2 3">DSM 22802</strain>
    </source>
</reference>
<name>A0A1L8SUE1_9ENTE</name>
<proteinExistence type="predicted"/>
<organism evidence="2 3">
    <name type="scientific">Enterococcus devriesei</name>
    <dbReference type="NCBI Taxonomy" id="319970"/>
    <lineage>
        <taxon>Bacteria</taxon>
        <taxon>Bacillati</taxon>
        <taxon>Bacillota</taxon>
        <taxon>Bacilli</taxon>
        <taxon>Lactobacillales</taxon>
        <taxon>Enterococcaceae</taxon>
        <taxon>Enterococcus</taxon>
    </lineage>
</organism>
<dbReference type="RefSeq" id="WP_071862551.1">
    <property type="nucleotide sequence ID" value="NZ_JBHLVS010000032.1"/>
</dbReference>
<dbReference type="Proteomes" id="UP000183700">
    <property type="component" value="Unassembled WGS sequence"/>
</dbReference>
<feature type="region of interest" description="Disordered" evidence="1">
    <location>
        <begin position="1"/>
        <end position="65"/>
    </location>
</feature>
<comment type="caution">
    <text evidence="2">The sequence shown here is derived from an EMBL/GenBank/DDBJ whole genome shotgun (WGS) entry which is preliminary data.</text>
</comment>
<sequence>MSKEKNNQQNHPKKDEVIIHKRYYGDQINESVREKRLDKESGAPKRNTIKYETNKDSNDDFFKKK</sequence>
<evidence type="ECO:0000313" key="2">
    <source>
        <dbReference type="EMBL" id="OJG35588.1"/>
    </source>
</evidence>
<protein>
    <submittedName>
        <fullName evidence="2">Uncharacterized protein</fullName>
    </submittedName>
</protein>
<dbReference type="OrthoDB" id="9940041at2"/>
<gene>
    <name evidence="2" type="ORF">RV00_GL002773</name>
</gene>
<keyword evidence="3" id="KW-1185">Reference proteome</keyword>
<dbReference type="EMBL" id="JXKM01000006">
    <property type="protein sequence ID" value="OJG35588.1"/>
    <property type="molecule type" value="Genomic_DNA"/>
</dbReference>